<evidence type="ECO:0008006" key="3">
    <source>
        <dbReference type="Google" id="ProtNLM"/>
    </source>
</evidence>
<sequence>MIKIELKNNQDRLIVGKIDHEKEEQSYLAEGAEMAVLAIKDYTYEVGDKIVVSTTELSSYLAVQLDETLPLSIIYVAQQTWEYQIPLIESLRKASVETAFQSKRHHLMVRKAHDFEIKNYQNLSFNSHDQKAKSGAYPHASANVETRDDAVFFAKNAIDGKYGNLSHGSYPFASWGINQQKDAALTIEFGRKVEIDWIRLLFRGDYPHDSYWTEVTLEFSDGTQQILATTNDTMFQEIKFSTKVTEFVTLKNLKKAADDSPFPALTQIEVFGRNK</sequence>
<dbReference type="KEGG" id="erx:ATZ35_05960"/>
<keyword evidence="2" id="KW-1185">Reference proteome</keyword>
<dbReference type="EMBL" id="CP013655">
    <property type="protein sequence ID" value="ALS36714.1"/>
    <property type="molecule type" value="Genomic_DNA"/>
</dbReference>
<accession>A0A0U2WXF3</accession>
<dbReference type="Proteomes" id="UP000067523">
    <property type="component" value="Chromosome"/>
</dbReference>
<dbReference type="InterPro" id="IPR008979">
    <property type="entry name" value="Galactose-bd-like_sf"/>
</dbReference>
<evidence type="ECO:0000313" key="2">
    <source>
        <dbReference type="Proteomes" id="UP000067523"/>
    </source>
</evidence>
<dbReference type="AlphaFoldDB" id="A0A0U2WXF3"/>
<protein>
    <recommendedName>
        <fullName evidence="3">Carbohydrate-binding protein</fullName>
    </recommendedName>
</protein>
<proteinExistence type="predicted"/>
<reference evidence="2" key="1">
    <citation type="submission" date="2015-12" db="EMBL/GenBank/DDBJ databases">
        <authorList>
            <person name="Lauer A."/>
            <person name="Humrighouse B."/>
            <person name="Loparev V."/>
            <person name="Shewmaker P.L."/>
            <person name="Whitney A.M."/>
            <person name="McLaughlin R.W."/>
        </authorList>
    </citation>
    <scope>NUCLEOTIDE SEQUENCE [LARGE SCALE GENOMIC DNA]</scope>
    <source>
        <strain evidence="2">LMG 26678</strain>
    </source>
</reference>
<name>A0A0U2WXF3_9ENTE</name>
<dbReference type="Gene3D" id="2.60.120.260">
    <property type="entry name" value="Galactose-binding domain-like"/>
    <property type="match status" value="1"/>
</dbReference>
<dbReference type="SUPFAM" id="SSF49785">
    <property type="entry name" value="Galactose-binding domain-like"/>
    <property type="match status" value="1"/>
</dbReference>
<dbReference type="RefSeq" id="WP_208929933.1">
    <property type="nucleotide sequence ID" value="NZ_CP013655.1"/>
</dbReference>
<gene>
    <name evidence="1" type="ORF">ATZ35_05960</name>
</gene>
<dbReference type="STRING" id="118060.ATZ35_05960"/>
<evidence type="ECO:0000313" key="1">
    <source>
        <dbReference type="EMBL" id="ALS36714.1"/>
    </source>
</evidence>
<organism evidence="1 2">
    <name type="scientific">Enterococcus rotai</name>
    <dbReference type="NCBI Taxonomy" id="118060"/>
    <lineage>
        <taxon>Bacteria</taxon>
        <taxon>Bacillati</taxon>
        <taxon>Bacillota</taxon>
        <taxon>Bacilli</taxon>
        <taxon>Lactobacillales</taxon>
        <taxon>Enterococcaceae</taxon>
        <taxon>Enterococcus</taxon>
    </lineage>
</organism>